<accession>A0A0G8F2W8</accession>
<sequence length="40" mass="4606">MVQTYIIVLKKLEIVDDKGHKVKFVRPIVEAVKPGEKREA</sequence>
<comment type="caution">
    <text evidence="1">The sequence shown here is derived from an EMBL/GenBank/DDBJ whole genome shotgun (WGS) entry which is preliminary data.</text>
</comment>
<proteinExistence type="predicted"/>
<name>A0A0G8F2W8_BACCE</name>
<dbReference type="EMBL" id="LCYI01000019">
    <property type="protein sequence ID" value="KLA30871.1"/>
    <property type="molecule type" value="Genomic_DNA"/>
</dbReference>
<evidence type="ECO:0000313" key="2">
    <source>
        <dbReference type="Proteomes" id="UP000035214"/>
    </source>
</evidence>
<dbReference type="AlphaFoldDB" id="A0A0G8F2W8"/>
<dbReference type="PATRIC" id="fig|1396.428.peg.3389"/>
<organism evidence="1 2">
    <name type="scientific">Bacillus cereus</name>
    <dbReference type="NCBI Taxonomy" id="1396"/>
    <lineage>
        <taxon>Bacteria</taxon>
        <taxon>Bacillati</taxon>
        <taxon>Bacillota</taxon>
        <taxon>Bacilli</taxon>
        <taxon>Bacillales</taxon>
        <taxon>Bacillaceae</taxon>
        <taxon>Bacillus</taxon>
        <taxon>Bacillus cereus group</taxon>
    </lineage>
</organism>
<protein>
    <submittedName>
        <fullName evidence="1">Uncharacterized protein</fullName>
    </submittedName>
</protein>
<evidence type="ECO:0000313" key="1">
    <source>
        <dbReference type="EMBL" id="KLA30871.1"/>
    </source>
</evidence>
<reference evidence="1 2" key="1">
    <citation type="submission" date="2015-04" db="EMBL/GenBank/DDBJ databases">
        <title>Draft Genome Sequences of Eight Spore-Forming Food Isolates of Bacillus cereus Genome sequencing.</title>
        <authorList>
            <person name="Krawcyk A.O."/>
            <person name="de Jong A."/>
            <person name="Eijlander R.T."/>
            <person name="Berendsen E.M."/>
            <person name="Holsappel S."/>
            <person name="Wells-Bennik M."/>
            <person name="Kuipers O.P."/>
        </authorList>
    </citation>
    <scope>NUCLEOTIDE SEQUENCE [LARGE SCALE GENOMIC DNA]</scope>
    <source>
        <strain evidence="1 2">B4077</strain>
    </source>
</reference>
<gene>
    <name evidence="1" type="ORF">B4077_4091</name>
</gene>
<dbReference type="Proteomes" id="UP000035214">
    <property type="component" value="Unassembled WGS sequence"/>
</dbReference>